<feature type="non-terminal residue" evidence="2">
    <location>
        <position position="1"/>
    </location>
</feature>
<name>A0A1G9GGU7_9BACL</name>
<dbReference type="InterPro" id="IPR025668">
    <property type="entry name" value="Tnp_DDE_dom"/>
</dbReference>
<sequence length="69" mass="8081">SESFTKLYNKRTAVERVFAYLKEYFGMKRTRHRGVRAGVDFQLSTLAYNLSKFALDKLNKQLNSFQKVA</sequence>
<dbReference type="EMBL" id="FNDX01000065">
    <property type="protein sequence ID" value="SDK99900.1"/>
    <property type="molecule type" value="Genomic_DNA"/>
</dbReference>
<dbReference type="RefSeq" id="WP_139172134.1">
    <property type="nucleotide sequence ID" value="NZ_FNDX01000065.1"/>
</dbReference>
<dbReference type="Pfam" id="PF13751">
    <property type="entry name" value="DDE_Tnp_1_6"/>
    <property type="match status" value="1"/>
</dbReference>
<reference evidence="3" key="1">
    <citation type="submission" date="2016-10" db="EMBL/GenBank/DDBJ databases">
        <authorList>
            <person name="Varghese N."/>
            <person name="Submissions S."/>
        </authorList>
    </citation>
    <scope>NUCLEOTIDE SEQUENCE [LARGE SCALE GENOMIC DNA]</scope>
    <source>
        <strain evidence="3">CGMCC 1.11012</strain>
    </source>
</reference>
<keyword evidence="3" id="KW-1185">Reference proteome</keyword>
<dbReference type="OrthoDB" id="5751230at2"/>
<evidence type="ECO:0000313" key="2">
    <source>
        <dbReference type="EMBL" id="SDK99900.1"/>
    </source>
</evidence>
<gene>
    <name evidence="2" type="ORF">SAMN05216192_1651</name>
</gene>
<accession>A0A1G9GGU7</accession>
<organism evidence="2 3">
    <name type="scientific">Paenibacillus typhae</name>
    <dbReference type="NCBI Taxonomy" id="1174501"/>
    <lineage>
        <taxon>Bacteria</taxon>
        <taxon>Bacillati</taxon>
        <taxon>Bacillota</taxon>
        <taxon>Bacilli</taxon>
        <taxon>Bacillales</taxon>
        <taxon>Paenibacillaceae</taxon>
        <taxon>Paenibacillus</taxon>
    </lineage>
</organism>
<evidence type="ECO:0000259" key="1">
    <source>
        <dbReference type="Pfam" id="PF13751"/>
    </source>
</evidence>
<protein>
    <submittedName>
        <fullName evidence="2">Transposase</fullName>
    </submittedName>
</protein>
<proteinExistence type="predicted"/>
<feature type="domain" description="Transposase DDE" evidence="1">
    <location>
        <begin position="1"/>
        <end position="53"/>
    </location>
</feature>
<dbReference type="Proteomes" id="UP000199050">
    <property type="component" value="Unassembled WGS sequence"/>
</dbReference>
<dbReference type="AlphaFoldDB" id="A0A1G9GGU7"/>
<evidence type="ECO:0000313" key="3">
    <source>
        <dbReference type="Proteomes" id="UP000199050"/>
    </source>
</evidence>